<feature type="domain" description="SRCR" evidence="8">
    <location>
        <begin position="238"/>
        <end position="336"/>
    </location>
</feature>
<proteinExistence type="predicted"/>
<dbReference type="GO" id="GO:0016020">
    <property type="term" value="C:membrane"/>
    <property type="evidence" value="ECO:0007669"/>
    <property type="project" value="InterPro"/>
</dbReference>
<evidence type="ECO:0000256" key="5">
    <source>
        <dbReference type="PROSITE-ProRule" id="PRU00196"/>
    </source>
</evidence>
<evidence type="ECO:0000256" key="1">
    <source>
        <dbReference type="ARBA" id="ARBA00022729"/>
    </source>
</evidence>
<dbReference type="Pfam" id="PF00090">
    <property type="entry name" value="TSP_1"/>
    <property type="match status" value="6"/>
</dbReference>
<feature type="disulfide bond" evidence="5">
    <location>
        <begin position="94"/>
        <end position="104"/>
    </location>
</feature>
<dbReference type="InterPro" id="IPR001190">
    <property type="entry name" value="SRCR"/>
</dbReference>
<keyword evidence="6" id="KW-0812">Transmembrane</keyword>
<organism evidence="9 10">
    <name type="scientific">Mytilus galloprovincialis</name>
    <name type="common">Mediterranean mussel</name>
    <dbReference type="NCBI Taxonomy" id="29158"/>
    <lineage>
        <taxon>Eukaryota</taxon>
        <taxon>Metazoa</taxon>
        <taxon>Spiralia</taxon>
        <taxon>Lophotrochozoa</taxon>
        <taxon>Mollusca</taxon>
        <taxon>Bivalvia</taxon>
        <taxon>Autobranchia</taxon>
        <taxon>Pteriomorphia</taxon>
        <taxon>Mytilida</taxon>
        <taxon>Mytiloidea</taxon>
        <taxon>Mytilidae</taxon>
        <taxon>Mytilinae</taxon>
        <taxon>Mytilus</taxon>
    </lineage>
</organism>
<evidence type="ECO:0000256" key="6">
    <source>
        <dbReference type="SAM" id="Phobius"/>
    </source>
</evidence>
<sequence length="861" mass="94128">MLNLFLIYTSLFMCTRVADGLEYDDLRLVDGSHSREGRLEIYHSGVWGSVCDDNFGYPDASVACRQLGFRCLSEIQIYTQGGSAPIIWMDDVACNGLETSLKKCLHKGWASHNCVSHENVGIRCFGGCEGDLWLVGGSDNGRLNIYHSGSWGTICNDHFGSIDALVVCKQLKMRTTNVQFYTAANGHGTIWLDEFACNGQENRLDYCNHNGWSVHNCGHNKDVGVRCYGSYSSLEGDLRLVRGNNPEEGRLEIFHNFQWGTICDDGFGTTDAVVVCRQLGYRTSTPTVYTAGGGTVRTWLHNVTCIGTERRIADCSHLGWGSNYCLHLEDVGVRCTGEYGVNGNWGYWSAWSDCNSSCGSGTQTRTRRCDTPLPAFGGSLCTGDSHDSQTCIGSSCQINGNWGSWSDWTICSSSCDSGYQTRSRLCNNPVPSSNGAYCNGKTFEVLNCSIATCTVDGSWGGWGQWSECNATCDGGVQKRTRICNNPYPSAGGSACSGMAEQILICADINCPIIGAWSEWGVWSSCSTSCGSGNRTRSRLCDNPPPSYGGEYCNGNILDSDTCNTHECPIDGKWSEWSSWDTCSATCNGGIQDRNRECDAPLPSNGGRYCNGSTIESRSCNNENCEIDGQWSTWQEWQPCNTTCGNGSKHRIRECDSPSPYLGGSECMGLDFDIQTCYQDMCQDAHLQVKKETSNTVSSVLLGGVAVACIVVTVVIMCIASFVFRRFRPGKVAKRKKSGCNTESLAELRVTSQQNDYDCIGRASGVQSGVYDTCRNANSIVYTNTQFTADTFETRVRANASCNADNVKTRANPNIPCNADNVESHAHAKIRYNADKVESCAHANIPCNVDKDEEIYENLKIS</sequence>
<feature type="transmembrane region" description="Helical" evidence="6">
    <location>
        <begin position="699"/>
        <end position="723"/>
    </location>
</feature>
<evidence type="ECO:0000256" key="4">
    <source>
        <dbReference type="ARBA" id="ARBA00023180"/>
    </source>
</evidence>
<accession>A0A8B6BU94</accession>
<keyword evidence="3 5" id="KW-1015">Disulfide bond</keyword>
<dbReference type="FunFam" id="2.20.100.10:FF:000001">
    <property type="entry name" value="semaphorin-5A isoform X1"/>
    <property type="match status" value="2"/>
</dbReference>
<feature type="domain" description="SRCR" evidence="8">
    <location>
        <begin position="26"/>
        <end position="125"/>
    </location>
</feature>
<dbReference type="FunFam" id="3.10.250.10:FF:000001">
    <property type="entry name" value="Lysyl oxidase 4 isoform X1"/>
    <property type="match status" value="2"/>
</dbReference>
<dbReference type="InterPro" id="IPR036772">
    <property type="entry name" value="SRCR-like_dom_sf"/>
</dbReference>
<dbReference type="SUPFAM" id="SSF56487">
    <property type="entry name" value="SRCR-like"/>
    <property type="match status" value="3"/>
</dbReference>
<dbReference type="PRINTS" id="PR00258">
    <property type="entry name" value="SPERACTRCPTR"/>
</dbReference>
<reference evidence="9" key="1">
    <citation type="submission" date="2018-11" db="EMBL/GenBank/DDBJ databases">
        <authorList>
            <person name="Alioto T."/>
            <person name="Alioto T."/>
        </authorList>
    </citation>
    <scope>NUCLEOTIDE SEQUENCE</scope>
</reference>
<dbReference type="EMBL" id="UYJE01000657">
    <property type="protein sequence ID" value="VDH95005.1"/>
    <property type="molecule type" value="Genomic_DNA"/>
</dbReference>
<dbReference type="FunFam" id="2.20.100.10:FF:000007">
    <property type="entry name" value="Thrombospondin 1"/>
    <property type="match status" value="3"/>
</dbReference>
<dbReference type="Pfam" id="PF00530">
    <property type="entry name" value="SRCR"/>
    <property type="match status" value="3"/>
</dbReference>
<dbReference type="SMART" id="SM00202">
    <property type="entry name" value="SR"/>
    <property type="match status" value="3"/>
</dbReference>
<feature type="signal peptide" evidence="7">
    <location>
        <begin position="1"/>
        <end position="20"/>
    </location>
</feature>
<dbReference type="Gene3D" id="3.10.250.10">
    <property type="entry name" value="SRCR-like domain"/>
    <property type="match status" value="3"/>
</dbReference>
<evidence type="ECO:0000256" key="3">
    <source>
        <dbReference type="ARBA" id="ARBA00023157"/>
    </source>
</evidence>
<keyword evidence="1 7" id="KW-0732">Signal</keyword>
<gene>
    <name evidence="9" type="ORF">MGAL_10B036423</name>
</gene>
<dbReference type="PROSITE" id="PS50287">
    <property type="entry name" value="SRCR_2"/>
    <property type="match status" value="3"/>
</dbReference>
<feature type="chain" id="PRO_5032755149" description="SRCR domain-containing protein" evidence="7">
    <location>
        <begin position="21"/>
        <end position="861"/>
    </location>
</feature>
<keyword evidence="10" id="KW-1185">Reference proteome</keyword>
<dbReference type="PANTHER" id="PTHR45817">
    <property type="entry name" value="LYSYL OXIDASE-LIKE-RELATED"/>
    <property type="match status" value="1"/>
</dbReference>
<dbReference type="PROSITE" id="PS00420">
    <property type="entry name" value="SRCR_1"/>
    <property type="match status" value="2"/>
</dbReference>
<dbReference type="SUPFAM" id="SSF82895">
    <property type="entry name" value="TSP-1 type 1 repeat"/>
    <property type="match status" value="6"/>
</dbReference>
<keyword evidence="2" id="KW-0677">Repeat</keyword>
<dbReference type="GO" id="GO:0005615">
    <property type="term" value="C:extracellular space"/>
    <property type="evidence" value="ECO:0007669"/>
    <property type="project" value="TreeGrafter"/>
</dbReference>
<evidence type="ECO:0000256" key="2">
    <source>
        <dbReference type="ARBA" id="ARBA00022737"/>
    </source>
</evidence>
<dbReference type="Gene3D" id="2.20.100.10">
    <property type="entry name" value="Thrombospondin type-1 (TSP1) repeat"/>
    <property type="match status" value="6"/>
</dbReference>
<protein>
    <recommendedName>
        <fullName evidence="8">SRCR domain-containing protein</fullName>
    </recommendedName>
</protein>
<evidence type="ECO:0000313" key="9">
    <source>
        <dbReference type="EMBL" id="VDH95005.1"/>
    </source>
</evidence>
<keyword evidence="4" id="KW-0325">Glycoprotein</keyword>
<evidence type="ECO:0000259" key="8">
    <source>
        <dbReference type="PROSITE" id="PS50287"/>
    </source>
</evidence>
<comment type="caution">
    <text evidence="5">Lacks conserved residue(s) required for the propagation of feature annotation.</text>
</comment>
<dbReference type="FunFam" id="3.10.250.10:FF:000011">
    <property type="entry name" value="Scavenger receptor class A member 5"/>
    <property type="match status" value="1"/>
</dbReference>
<keyword evidence="6" id="KW-0472">Membrane</keyword>
<dbReference type="InterPro" id="IPR050912">
    <property type="entry name" value="LOX-like_protein"/>
</dbReference>
<feature type="disulfide bond" evidence="5">
    <location>
        <begin position="305"/>
        <end position="315"/>
    </location>
</feature>
<evidence type="ECO:0000313" key="10">
    <source>
        <dbReference type="Proteomes" id="UP000596742"/>
    </source>
</evidence>
<dbReference type="PRINTS" id="PR01705">
    <property type="entry name" value="TSP1REPEAT"/>
</dbReference>
<dbReference type="FunFam" id="2.20.100.10:FF:000002">
    <property type="entry name" value="Unc-5 netrin receptor C"/>
    <property type="match status" value="1"/>
</dbReference>
<feature type="domain" description="SRCR" evidence="8">
    <location>
        <begin position="132"/>
        <end position="228"/>
    </location>
</feature>
<dbReference type="AlphaFoldDB" id="A0A8B6BU94"/>
<dbReference type="GO" id="GO:0004720">
    <property type="term" value="F:protein-lysine 6-oxidase activity"/>
    <property type="evidence" value="ECO:0007669"/>
    <property type="project" value="TreeGrafter"/>
</dbReference>
<dbReference type="OrthoDB" id="9988752at2759"/>
<comment type="caution">
    <text evidence="9">The sequence shown here is derived from an EMBL/GenBank/DDBJ whole genome shotgun (WGS) entry which is preliminary data.</text>
</comment>
<evidence type="ECO:0000256" key="7">
    <source>
        <dbReference type="SAM" id="SignalP"/>
    </source>
</evidence>
<feature type="disulfide bond" evidence="5">
    <location>
        <begin position="197"/>
        <end position="207"/>
    </location>
</feature>
<keyword evidence="6" id="KW-1133">Transmembrane helix</keyword>
<name>A0A8B6BU94_MYTGA</name>
<dbReference type="PROSITE" id="PS50092">
    <property type="entry name" value="TSP1"/>
    <property type="match status" value="6"/>
</dbReference>
<dbReference type="InterPro" id="IPR000884">
    <property type="entry name" value="TSP1_rpt"/>
</dbReference>
<dbReference type="SMART" id="SM00209">
    <property type="entry name" value="TSP1"/>
    <property type="match status" value="6"/>
</dbReference>
<dbReference type="Proteomes" id="UP000596742">
    <property type="component" value="Unassembled WGS sequence"/>
</dbReference>
<dbReference type="InterPro" id="IPR036383">
    <property type="entry name" value="TSP1_rpt_sf"/>
</dbReference>
<dbReference type="PANTHER" id="PTHR45817:SF9">
    <property type="entry name" value="SRCR DOMAIN-CONTAINING PROTEIN"/>
    <property type="match status" value="1"/>
</dbReference>